<keyword evidence="1" id="KW-0812">Transmembrane</keyword>
<keyword evidence="1" id="KW-1133">Transmembrane helix</keyword>
<reference evidence="3" key="1">
    <citation type="journal article" date="2014" name="Front. Microbiol.">
        <title>High frequency of phylogenetically diverse reductive dehalogenase-homologous genes in deep subseafloor sedimentary metagenomes.</title>
        <authorList>
            <person name="Kawai M."/>
            <person name="Futagami T."/>
            <person name="Toyoda A."/>
            <person name="Takaki Y."/>
            <person name="Nishi S."/>
            <person name="Hori S."/>
            <person name="Arai W."/>
            <person name="Tsubouchi T."/>
            <person name="Morono Y."/>
            <person name="Uchiyama I."/>
            <person name="Ito T."/>
            <person name="Fujiyama A."/>
            <person name="Inagaki F."/>
            <person name="Takami H."/>
        </authorList>
    </citation>
    <scope>NUCLEOTIDE SEQUENCE</scope>
    <source>
        <strain evidence="3">Expedition CK06-06</strain>
    </source>
</reference>
<dbReference type="AlphaFoldDB" id="X0X2X8"/>
<feature type="domain" description="DUF7088" evidence="2">
    <location>
        <begin position="38"/>
        <end position="105"/>
    </location>
</feature>
<dbReference type="InterPro" id="IPR055396">
    <property type="entry name" value="DUF7088"/>
</dbReference>
<dbReference type="EMBL" id="BARS01046604">
    <property type="protein sequence ID" value="GAG30963.1"/>
    <property type="molecule type" value="Genomic_DNA"/>
</dbReference>
<protein>
    <recommendedName>
        <fullName evidence="2">DUF7088 domain-containing protein</fullName>
    </recommendedName>
</protein>
<feature type="non-terminal residue" evidence="3">
    <location>
        <position position="107"/>
    </location>
</feature>
<evidence type="ECO:0000259" key="2">
    <source>
        <dbReference type="Pfam" id="PF23357"/>
    </source>
</evidence>
<gene>
    <name evidence="3" type="ORF">S01H1_70122</name>
</gene>
<name>X0X2X8_9ZZZZ</name>
<accession>X0X2X8</accession>
<evidence type="ECO:0000256" key="1">
    <source>
        <dbReference type="SAM" id="Phobius"/>
    </source>
</evidence>
<organism evidence="3">
    <name type="scientific">marine sediment metagenome</name>
    <dbReference type="NCBI Taxonomy" id="412755"/>
    <lineage>
        <taxon>unclassified sequences</taxon>
        <taxon>metagenomes</taxon>
        <taxon>ecological metagenomes</taxon>
    </lineage>
</organism>
<sequence length="107" mass="12102">MKKINTASVVSVALLAGILVMINVIGIRHFLRADLTSSKMYSLSKASRDIVADIEDKVLVKAYFSPNIPGQYGDIQRYLRDMLEDYRAYSRGHLTYEFIDPGSEEKL</sequence>
<comment type="caution">
    <text evidence="3">The sequence shown here is derived from an EMBL/GenBank/DDBJ whole genome shotgun (WGS) entry which is preliminary data.</text>
</comment>
<proteinExistence type="predicted"/>
<evidence type="ECO:0000313" key="3">
    <source>
        <dbReference type="EMBL" id="GAG30963.1"/>
    </source>
</evidence>
<keyword evidence="1" id="KW-0472">Membrane</keyword>
<feature type="transmembrane region" description="Helical" evidence="1">
    <location>
        <begin position="6"/>
        <end position="31"/>
    </location>
</feature>
<dbReference type="Pfam" id="PF23357">
    <property type="entry name" value="DUF7088"/>
    <property type="match status" value="1"/>
</dbReference>